<organism evidence="2 3">
    <name type="scientific">Vagococcus fessus</name>
    <dbReference type="NCBI Taxonomy" id="120370"/>
    <lineage>
        <taxon>Bacteria</taxon>
        <taxon>Bacillati</taxon>
        <taxon>Bacillota</taxon>
        <taxon>Bacilli</taxon>
        <taxon>Lactobacillales</taxon>
        <taxon>Enterococcaceae</taxon>
        <taxon>Vagococcus</taxon>
    </lineage>
</organism>
<dbReference type="Proteomes" id="UP000287101">
    <property type="component" value="Unassembled WGS sequence"/>
</dbReference>
<dbReference type="InterPro" id="IPR038750">
    <property type="entry name" value="YczE/YyaS-like"/>
</dbReference>
<dbReference type="PANTHER" id="PTHR40078:SF1">
    <property type="entry name" value="INTEGRAL MEMBRANE PROTEIN"/>
    <property type="match status" value="1"/>
</dbReference>
<evidence type="ECO:0000256" key="1">
    <source>
        <dbReference type="SAM" id="Phobius"/>
    </source>
</evidence>
<keyword evidence="1" id="KW-0812">Transmembrane</keyword>
<reference evidence="2 3" key="1">
    <citation type="submission" date="2017-05" db="EMBL/GenBank/DDBJ databases">
        <title>Vagococcus spp. assemblies.</title>
        <authorList>
            <person name="Gulvik C.A."/>
        </authorList>
    </citation>
    <scope>NUCLEOTIDE SEQUENCE [LARGE SCALE GENOMIC DNA]</scope>
    <source>
        <strain evidence="2 3">CCUG 41755</strain>
    </source>
</reference>
<dbReference type="PANTHER" id="PTHR40078">
    <property type="entry name" value="INTEGRAL MEMBRANE PROTEIN-RELATED"/>
    <property type="match status" value="1"/>
</dbReference>
<dbReference type="RefSeq" id="WP_245977903.1">
    <property type="nucleotide sequence ID" value="NZ_CBCRYB010000015.1"/>
</dbReference>
<dbReference type="EMBL" id="NGJY01000001">
    <property type="protein sequence ID" value="RSU04951.1"/>
    <property type="molecule type" value="Genomic_DNA"/>
</dbReference>
<feature type="transmembrane region" description="Helical" evidence="1">
    <location>
        <begin position="127"/>
        <end position="147"/>
    </location>
</feature>
<evidence type="ECO:0000313" key="2">
    <source>
        <dbReference type="EMBL" id="RSU04951.1"/>
    </source>
</evidence>
<dbReference type="Pfam" id="PF19700">
    <property type="entry name" value="DUF6198"/>
    <property type="match status" value="1"/>
</dbReference>
<sequence>MKLIKFDSITPKKLVISLIGIFLVCIGVAFNNNTLFGNDPVGIVYDGLRVYLSLGHSQLGVVSNYMNIGLIIILFSFGRRYLNVGTLLYLIPYGFFISIGSHLYPLIFNNASIIQRYLGGFSGISLYYIGISLFVASDIGVDPFNGIMLTIRDRARWSIRKSKIVMDIILIIIGLSLGGKFGVITVLTALTTGPTIQFLSQYFGFYLYGQAKD</sequence>
<feature type="transmembrane region" description="Helical" evidence="1">
    <location>
        <begin position="12"/>
        <end position="30"/>
    </location>
</feature>
<evidence type="ECO:0000313" key="3">
    <source>
        <dbReference type="Proteomes" id="UP000287101"/>
    </source>
</evidence>
<feature type="transmembrane region" description="Helical" evidence="1">
    <location>
        <begin position="50"/>
        <end position="75"/>
    </location>
</feature>
<name>A0A430ACL0_9ENTE</name>
<evidence type="ECO:0008006" key="4">
    <source>
        <dbReference type="Google" id="ProtNLM"/>
    </source>
</evidence>
<keyword evidence="1" id="KW-0472">Membrane</keyword>
<keyword evidence="3" id="KW-1185">Reference proteome</keyword>
<feature type="transmembrane region" description="Helical" evidence="1">
    <location>
        <begin position="87"/>
        <end position="107"/>
    </location>
</feature>
<comment type="caution">
    <text evidence="2">The sequence shown here is derived from an EMBL/GenBank/DDBJ whole genome shotgun (WGS) entry which is preliminary data.</text>
</comment>
<proteinExistence type="predicted"/>
<protein>
    <recommendedName>
        <fullName evidence="4">YitT family protein</fullName>
    </recommendedName>
</protein>
<gene>
    <name evidence="2" type="ORF">CBF31_02715</name>
</gene>
<dbReference type="AlphaFoldDB" id="A0A430ACL0"/>
<feature type="transmembrane region" description="Helical" evidence="1">
    <location>
        <begin position="168"/>
        <end position="190"/>
    </location>
</feature>
<keyword evidence="1" id="KW-1133">Transmembrane helix</keyword>
<accession>A0A430ACL0</accession>